<dbReference type="RefSeq" id="XP_034231307.1">
    <property type="nucleotide sequence ID" value="XM_034375416.1"/>
</dbReference>
<feature type="region of interest" description="Disordered" evidence="3">
    <location>
        <begin position="116"/>
        <end position="304"/>
    </location>
</feature>
<dbReference type="AlphaFoldDB" id="A0A6P8YC46"/>
<keyword evidence="6 7" id="KW-0396">Initiation factor</keyword>
<dbReference type="InterPro" id="IPR012677">
    <property type="entry name" value="Nucleotide-bd_a/b_plait_sf"/>
</dbReference>
<dbReference type="SMART" id="SM00360">
    <property type="entry name" value="RRM"/>
    <property type="match status" value="1"/>
</dbReference>
<dbReference type="GO" id="GO:0003743">
    <property type="term" value="F:translation initiation factor activity"/>
    <property type="evidence" value="ECO:0007669"/>
    <property type="project" value="UniProtKB-KW"/>
</dbReference>
<evidence type="ECO:0000313" key="6">
    <source>
        <dbReference type="RefSeq" id="XP_034231307.1"/>
    </source>
</evidence>
<feature type="compositionally biased region" description="Basic and acidic residues" evidence="3">
    <location>
        <begin position="209"/>
        <end position="219"/>
    </location>
</feature>
<organism evidence="6">
    <name type="scientific">Thrips palmi</name>
    <name type="common">Melon thrips</name>
    <dbReference type="NCBI Taxonomy" id="161013"/>
    <lineage>
        <taxon>Eukaryota</taxon>
        <taxon>Metazoa</taxon>
        <taxon>Ecdysozoa</taxon>
        <taxon>Arthropoda</taxon>
        <taxon>Hexapoda</taxon>
        <taxon>Insecta</taxon>
        <taxon>Pterygota</taxon>
        <taxon>Neoptera</taxon>
        <taxon>Paraneoptera</taxon>
        <taxon>Thysanoptera</taxon>
        <taxon>Terebrantia</taxon>
        <taxon>Thripoidea</taxon>
        <taxon>Thripidae</taxon>
        <taxon>Thrips</taxon>
    </lineage>
</organism>
<dbReference type="PROSITE" id="PS50102">
    <property type="entry name" value="RRM"/>
    <property type="match status" value="1"/>
</dbReference>
<evidence type="ECO:0000313" key="5">
    <source>
        <dbReference type="Proteomes" id="UP000515158"/>
    </source>
</evidence>
<proteinExistence type="predicted"/>
<dbReference type="CTD" id="49809"/>
<protein>
    <submittedName>
        <fullName evidence="6 7">Eukaryotic translation initiation factor 4H isoform X1</fullName>
    </submittedName>
</protein>
<gene>
    <name evidence="6 7" type="primary">LOC117639594</name>
</gene>
<dbReference type="GO" id="GO:0003723">
    <property type="term" value="F:RNA binding"/>
    <property type="evidence" value="ECO:0007669"/>
    <property type="project" value="UniProtKB-UniRule"/>
</dbReference>
<dbReference type="KEGG" id="tpal:117639594"/>
<feature type="compositionally biased region" description="Gly residues" evidence="3">
    <location>
        <begin position="170"/>
        <end position="179"/>
    </location>
</feature>
<accession>A0A6P8YC46</accession>
<feature type="compositionally biased region" description="Gly residues" evidence="3">
    <location>
        <begin position="121"/>
        <end position="140"/>
    </location>
</feature>
<reference evidence="6 7" key="1">
    <citation type="submission" date="2025-04" db="UniProtKB">
        <authorList>
            <consortium name="RefSeq"/>
        </authorList>
    </citation>
    <scope>IDENTIFICATION</scope>
    <source>
        <tissue evidence="6 7">Total insect</tissue>
    </source>
</reference>
<feature type="compositionally biased region" description="Basic and acidic residues" evidence="3">
    <location>
        <begin position="234"/>
        <end position="243"/>
    </location>
</feature>
<dbReference type="SUPFAM" id="SSF54928">
    <property type="entry name" value="RNA-binding domain, RBD"/>
    <property type="match status" value="1"/>
</dbReference>
<dbReference type="OrthoDB" id="48651at2759"/>
<name>A0A6P8YC46_THRPL</name>
<dbReference type="GeneID" id="117639594"/>
<dbReference type="Proteomes" id="UP000515158">
    <property type="component" value="Unplaced"/>
</dbReference>
<dbReference type="RefSeq" id="XP_034231308.1">
    <property type="nucleotide sequence ID" value="XM_034375417.1"/>
</dbReference>
<dbReference type="Gene3D" id="3.30.70.330">
    <property type="match status" value="1"/>
</dbReference>
<sequence length="304" mass="31862">MAGRSGYDDQESWDNFGGGRRGGGGGGGRRPLPTEPPFTAFVGNLPNGVVQGDIAKIFQDMAVKNIRLMHDRDTDKFKGFCYVEFDKREDLETALEYNERIKVESSLIRVDVAEGRRNDRGGGFGGRGGRGGGGGGGFGDRGPRGGGDRGPPRGGPPGGPSERFSDGRGNRGMYGGGQFDGDRGGDWDRGGGRRGGDRDGPRGGAFGGRDGRDGPERRGFGGPPGAGPGAGPPGRDRDRRPFEEPPPDTTGRPKLKLAPRTVPTPVNALAETLQNTSIFGGGKPREEKVDSSESSDPAPPNNTE</sequence>
<feature type="compositionally biased region" description="Basic and acidic residues" evidence="3">
    <location>
        <begin position="180"/>
        <end position="201"/>
    </location>
</feature>
<keyword evidence="6 7" id="KW-0648">Protein biosynthesis</keyword>
<dbReference type="Pfam" id="PF00076">
    <property type="entry name" value="RRM_1"/>
    <property type="match status" value="1"/>
</dbReference>
<feature type="compositionally biased region" description="Gly residues" evidence="3">
    <location>
        <begin position="220"/>
        <end position="229"/>
    </location>
</feature>
<feature type="compositionally biased region" description="Basic and acidic residues" evidence="3">
    <location>
        <begin position="141"/>
        <end position="151"/>
    </location>
</feature>
<keyword evidence="5" id="KW-1185">Reference proteome</keyword>
<keyword evidence="1 2" id="KW-0694">RNA-binding</keyword>
<dbReference type="InterPro" id="IPR000504">
    <property type="entry name" value="RRM_dom"/>
</dbReference>
<dbReference type="InterPro" id="IPR035979">
    <property type="entry name" value="RBD_domain_sf"/>
</dbReference>
<feature type="compositionally biased region" description="Gly residues" evidence="3">
    <location>
        <begin position="16"/>
        <end position="29"/>
    </location>
</feature>
<dbReference type="PANTHER" id="PTHR23236">
    <property type="entry name" value="EUKARYOTIC TRANSLATION INITIATION FACTOR 4B/4H"/>
    <property type="match status" value="1"/>
</dbReference>
<evidence type="ECO:0000259" key="4">
    <source>
        <dbReference type="PROSITE" id="PS50102"/>
    </source>
</evidence>
<evidence type="ECO:0000256" key="1">
    <source>
        <dbReference type="ARBA" id="ARBA00022884"/>
    </source>
</evidence>
<evidence type="ECO:0000256" key="3">
    <source>
        <dbReference type="SAM" id="MobiDB-lite"/>
    </source>
</evidence>
<dbReference type="PANTHER" id="PTHR23236:SF11">
    <property type="entry name" value="EUKARYOTIC TRANSLATION INITIATION FACTOR 4H"/>
    <property type="match status" value="1"/>
</dbReference>
<feature type="domain" description="RRM" evidence="4">
    <location>
        <begin position="38"/>
        <end position="115"/>
    </location>
</feature>
<evidence type="ECO:0000313" key="7">
    <source>
        <dbReference type="RefSeq" id="XP_034231308.1"/>
    </source>
</evidence>
<feature type="region of interest" description="Disordered" evidence="3">
    <location>
        <begin position="1"/>
        <end position="35"/>
    </location>
</feature>
<dbReference type="FunFam" id="3.30.70.330:FF:000414">
    <property type="entry name" value="Eukaryotic translation initiation factor 4H"/>
    <property type="match status" value="1"/>
</dbReference>
<evidence type="ECO:0000256" key="2">
    <source>
        <dbReference type="PROSITE-ProRule" id="PRU00176"/>
    </source>
</evidence>